<dbReference type="Gene3D" id="2.170.120.40">
    <property type="entry name" value="YbbR-like domain"/>
    <property type="match status" value="1"/>
</dbReference>
<keyword evidence="3" id="KW-1185">Reference proteome</keyword>
<accession>A0AAE3VCV1</accession>
<comment type="caution">
    <text evidence="2">The sequence shown here is derived from an EMBL/GenBank/DDBJ whole genome shotgun (WGS) entry which is preliminary data.</text>
</comment>
<dbReference type="PANTHER" id="PTHR37804:SF1">
    <property type="entry name" value="CDAA REGULATORY PROTEIN CDAR"/>
    <property type="match status" value="1"/>
</dbReference>
<dbReference type="Gene3D" id="2.170.120.30">
    <property type="match status" value="1"/>
</dbReference>
<sequence length="340" mass="38087">MASIHRHHRFFIRDFWRKLVALGLALLVWKLVDVQLRSVVPVQQVRVKVKYDTRKFYLKEDSFLVDLEASTPSKMTQLAPELFQIEVALPTTYEHSGIYYLKLRNRHLVKKPLRVNIKTFQPNNLAIPFDVIEQEKLKVHVNTQGKVKSGFELSATAQPDIVRVLGPSQVVRNLREISTESLQLNPDITKSFSVPLDLLPPHPAVRVLPSQVTVNVVVENTLRTVSQSFTSLSPGVMLPLKNNLRLAALPEQLISIRLRGLSRSLNDIDGKQLRPFLDLSNATQPGKYQAEVRISSLPLGIETEEITPASIDVELVPIPDLPTTPTAGDKTAPPPAPNKP</sequence>
<proteinExistence type="predicted"/>
<feature type="region of interest" description="Disordered" evidence="1">
    <location>
        <begin position="317"/>
        <end position="340"/>
    </location>
</feature>
<dbReference type="Pfam" id="PF07949">
    <property type="entry name" value="YbbR"/>
    <property type="match status" value="1"/>
</dbReference>
<dbReference type="RefSeq" id="WP_307259127.1">
    <property type="nucleotide sequence ID" value="NZ_JAUSVL010000001.1"/>
</dbReference>
<dbReference type="Proteomes" id="UP001238163">
    <property type="component" value="Unassembled WGS sequence"/>
</dbReference>
<dbReference type="AlphaFoldDB" id="A0AAE3VCV1"/>
<dbReference type="EMBL" id="JAUSVL010000001">
    <property type="protein sequence ID" value="MDQ0287963.1"/>
    <property type="molecule type" value="Genomic_DNA"/>
</dbReference>
<evidence type="ECO:0000256" key="1">
    <source>
        <dbReference type="SAM" id="MobiDB-lite"/>
    </source>
</evidence>
<dbReference type="InterPro" id="IPR012505">
    <property type="entry name" value="YbbR"/>
</dbReference>
<name>A0AAE3VCV1_9BACT</name>
<reference evidence="2" key="1">
    <citation type="submission" date="2023-07" db="EMBL/GenBank/DDBJ databases">
        <title>Genomic Encyclopedia of Type Strains, Phase IV (KMG-IV): sequencing the most valuable type-strain genomes for metagenomic binning, comparative biology and taxonomic classification.</title>
        <authorList>
            <person name="Goeker M."/>
        </authorList>
    </citation>
    <scope>NUCLEOTIDE SEQUENCE</scope>
    <source>
        <strain evidence="2">DSM 24202</strain>
    </source>
</reference>
<dbReference type="InterPro" id="IPR053154">
    <property type="entry name" value="c-di-AMP_regulator"/>
</dbReference>
<gene>
    <name evidence="2" type="ORF">J3R75_000070</name>
</gene>
<evidence type="ECO:0000313" key="3">
    <source>
        <dbReference type="Proteomes" id="UP001238163"/>
    </source>
</evidence>
<organism evidence="2 3">
    <name type="scientific">Oligosphaera ethanolica</name>
    <dbReference type="NCBI Taxonomy" id="760260"/>
    <lineage>
        <taxon>Bacteria</taxon>
        <taxon>Pseudomonadati</taxon>
        <taxon>Lentisphaerota</taxon>
        <taxon>Oligosphaeria</taxon>
        <taxon>Oligosphaerales</taxon>
        <taxon>Oligosphaeraceae</taxon>
        <taxon>Oligosphaera</taxon>
    </lineage>
</organism>
<evidence type="ECO:0000313" key="2">
    <source>
        <dbReference type="EMBL" id="MDQ0287963.1"/>
    </source>
</evidence>
<dbReference type="PANTHER" id="PTHR37804">
    <property type="entry name" value="CDAA REGULATORY PROTEIN CDAR"/>
    <property type="match status" value="1"/>
</dbReference>
<protein>
    <submittedName>
        <fullName evidence="2">YbbR domain-containing protein</fullName>
    </submittedName>
</protein>